<sequence length="418" mass="47204">MLQIKIKISPKISLTILTMLLFGFIFLAKNSEAVEYKMGDLNNVETWQINQDINDKRSEIQELRRQIDIYQKNISAKQKELGNLSSQISTLNESIAKINLEIEAAELEIETINLKIENTQLKINAKEEEINKQKEILAEVLRSLHRQQQKNSLLEILILNDNFSDFIADLERLEDVQDNLFEGVEELQEIKLALDSDKGALENEKGELDALNNILEGKRGTLDGQKTVKFSLMSNTRGQEAKYQELLNQAKEEQEQINSDIVYLEKVAREKVNRQLELDNIKSDGLMWPVISQRITAYFHDPDYPYRYIFEHPAVDIATPQGTAIRAVESGYVAKARDGGNTGYSYIMLVHADSLSSVYGHVNEISVSEDQFVSKGDIIGYSGGMPGTRGSGPLSTGPHLHLEIRLNGVPVDPLNYLP</sequence>
<feature type="coiled-coil region" evidence="2">
    <location>
        <begin position="233"/>
        <end position="260"/>
    </location>
</feature>
<feature type="coiled-coil region" evidence="2">
    <location>
        <begin position="170"/>
        <end position="204"/>
    </location>
</feature>
<accession>A0A1G2C0B9</accession>
<dbReference type="Gene3D" id="2.70.70.10">
    <property type="entry name" value="Glucose Permease (Domain IIA)"/>
    <property type="match status" value="1"/>
</dbReference>
<dbReference type="Gene3D" id="6.10.250.3150">
    <property type="match status" value="1"/>
</dbReference>
<dbReference type="CDD" id="cd12797">
    <property type="entry name" value="M23_peptidase"/>
    <property type="match status" value="1"/>
</dbReference>
<dbReference type="PANTHER" id="PTHR21666:SF289">
    <property type="entry name" value="L-ALA--D-GLU ENDOPEPTIDASE"/>
    <property type="match status" value="1"/>
</dbReference>
<reference evidence="4 5" key="1">
    <citation type="journal article" date="2016" name="Nat. Commun.">
        <title>Thousands of microbial genomes shed light on interconnected biogeochemical processes in an aquifer system.</title>
        <authorList>
            <person name="Anantharaman K."/>
            <person name="Brown C.T."/>
            <person name="Hug L.A."/>
            <person name="Sharon I."/>
            <person name="Castelle C.J."/>
            <person name="Probst A.J."/>
            <person name="Thomas B.C."/>
            <person name="Singh A."/>
            <person name="Wilkins M.J."/>
            <person name="Karaoz U."/>
            <person name="Brodie E.L."/>
            <person name="Williams K.H."/>
            <person name="Hubbard S.S."/>
            <person name="Banfield J.F."/>
        </authorList>
    </citation>
    <scope>NUCLEOTIDE SEQUENCE [LARGE SCALE GENOMIC DNA]</scope>
</reference>
<feature type="domain" description="M23ase beta-sheet core" evidence="3">
    <location>
        <begin position="312"/>
        <end position="413"/>
    </location>
</feature>
<dbReference type="AlphaFoldDB" id="A0A1G2C0B9"/>
<organism evidence="4 5">
    <name type="scientific">Candidatus Komeilibacteria bacterium RIFOXYC1_FULL_37_11</name>
    <dbReference type="NCBI Taxonomy" id="1798555"/>
    <lineage>
        <taxon>Bacteria</taxon>
        <taxon>Candidatus Komeiliibacteriota</taxon>
    </lineage>
</organism>
<name>A0A1G2C0B9_9BACT</name>
<evidence type="ECO:0000259" key="3">
    <source>
        <dbReference type="Pfam" id="PF01551"/>
    </source>
</evidence>
<dbReference type="InterPro" id="IPR011055">
    <property type="entry name" value="Dup_hybrid_motif"/>
</dbReference>
<dbReference type="Pfam" id="PF01551">
    <property type="entry name" value="Peptidase_M23"/>
    <property type="match status" value="1"/>
</dbReference>
<dbReference type="PANTHER" id="PTHR21666">
    <property type="entry name" value="PEPTIDASE-RELATED"/>
    <property type="match status" value="1"/>
</dbReference>
<keyword evidence="1" id="KW-0732">Signal</keyword>
<evidence type="ECO:0000256" key="1">
    <source>
        <dbReference type="ARBA" id="ARBA00022729"/>
    </source>
</evidence>
<dbReference type="SUPFAM" id="SSF51261">
    <property type="entry name" value="Duplicated hybrid motif"/>
    <property type="match status" value="1"/>
</dbReference>
<feature type="coiled-coil region" evidence="2">
    <location>
        <begin position="53"/>
        <end position="143"/>
    </location>
</feature>
<proteinExistence type="predicted"/>
<dbReference type="InterPro" id="IPR016047">
    <property type="entry name" value="M23ase_b-sheet_dom"/>
</dbReference>
<gene>
    <name evidence="4" type="ORF">A2406_02360</name>
</gene>
<dbReference type="InterPro" id="IPR050570">
    <property type="entry name" value="Cell_wall_metabolism_enzyme"/>
</dbReference>
<dbReference type="EMBL" id="MHKQ01000005">
    <property type="protein sequence ID" value="OGY94646.1"/>
    <property type="molecule type" value="Genomic_DNA"/>
</dbReference>
<comment type="caution">
    <text evidence="4">The sequence shown here is derived from an EMBL/GenBank/DDBJ whole genome shotgun (WGS) entry which is preliminary data.</text>
</comment>
<evidence type="ECO:0000313" key="5">
    <source>
        <dbReference type="Proteomes" id="UP000177626"/>
    </source>
</evidence>
<evidence type="ECO:0000256" key="2">
    <source>
        <dbReference type="SAM" id="Coils"/>
    </source>
</evidence>
<keyword evidence="2" id="KW-0175">Coiled coil</keyword>
<protein>
    <recommendedName>
        <fullName evidence="3">M23ase beta-sheet core domain-containing protein</fullName>
    </recommendedName>
</protein>
<dbReference type="Proteomes" id="UP000177626">
    <property type="component" value="Unassembled WGS sequence"/>
</dbReference>
<evidence type="ECO:0000313" key="4">
    <source>
        <dbReference type="EMBL" id="OGY94646.1"/>
    </source>
</evidence>
<dbReference type="GO" id="GO:0004222">
    <property type="term" value="F:metalloendopeptidase activity"/>
    <property type="evidence" value="ECO:0007669"/>
    <property type="project" value="TreeGrafter"/>
</dbReference>